<dbReference type="InterPro" id="IPR013783">
    <property type="entry name" value="Ig-like_fold"/>
</dbReference>
<sequence>MCGPVGCTDTEEPAPGTTARTEASPLLAGERTLFPESALPDVAAENDGEAVELGVRFRSDAPGRVMGVRFYKGPGNTGTHTGSLWTASGSRLAQVTFTNETASGWQEARFATPVTISANTTYVVSYHAPMGHYAVTEPGFTSAVASPPLHAPADGDGGNNGLYHYGASDFPTGSYRASNYWVDVVFQPNDTTPPSAPTNVNALATSSTSIDLTWYASVDGSGEVRGNAHAHLVYRNGQLVAELPGTTLRYRDTGLTPSTTYRYTVRGRDLAGNLGPPSTEVTRTTLSDAACNPCSLWDNVTGKPQYLNADPSPTEVGLKFRSDVAGTVTKIRFYKSGSDNGPHEGHLWSESGTLLATTLARTGEGTSDFGWRELAFATPVPLQANTTYVVSYFAPGGYYPVTFQYFATSGLDVPPLHAPSTVEAGGNGVRLVGSSGFPTEAWLNTNFWVDVVFTPNPL</sequence>
<dbReference type="Gene3D" id="2.60.40.10">
    <property type="entry name" value="Immunoglobulins"/>
    <property type="match status" value="1"/>
</dbReference>
<accession>A0ABY9XA59</accession>
<protein>
    <submittedName>
        <fullName evidence="3">DUF4082 domain-containing protein</fullName>
    </submittedName>
</protein>
<reference evidence="3 4" key="1">
    <citation type="submission" date="2019-08" db="EMBL/GenBank/DDBJ databases">
        <title>Archangium and Cystobacter genomes.</title>
        <authorList>
            <person name="Chen I.-C.K."/>
            <person name="Wielgoss S."/>
        </authorList>
    </citation>
    <scope>NUCLEOTIDE SEQUENCE [LARGE SCALE GENOMIC DNA]</scope>
    <source>
        <strain evidence="3 4">Cbm 6</strain>
    </source>
</reference>
<dbReference type="Pfam" id="PF00041">
    <property type="entry name" value="fn3"/>
    <property type="match status" value="1"/>
</dbReference>
<evidence type="ECO:0000313" key="3">
    <source>
        <dbReference type="EMBL" id="WNG52282.1"/>
    </source>
</evidence>
<evidence type="ECO:0000259" key="2">
    <source>
        <dbReference type="PROSITE" id="PS50853"/>
    </source>
</evidence>
<dbReference type="InterPro" id="IPR036116">
    <property type="entry name" value="FN3_sf"/>
</dbReference>
<dbReference type="Proteomes" id="UP001611383">
    <property type="component" value="Chromosome"/>
</dbReference>
<gene>
    <name evidence="3" type="ORF">F0U60_07855</name>
</gene>
<dbReference type="InterPro" id="IPR003961">
    <property type="entry name" value="FN3_dom"/>
</dbReference>
<dbReference type="CDD" id="cd00063">
    <property type="entry name" value="FN3"/>
    <property type="match status" value="1"/>
</dbReference>
<feature type="region of interest" description="Disordered" evidence="1">
    <location>
        <begin position="1"/>
        <end position="21"/>
    </location>
</feature>
<name>A0ABY9XA59_9BACT</name>
<dbReference type="Pfam" id="PF13313">
    <property type="entry name" value="DUF4082"/>
    <property type="match status" value="2"/>
</dbReference>
<proteinExistence type="predicted"/>
<evidence type="ECO:0000313" key="4">
    <source>
        <dbReference type="Proteomes" id="UP001611383"/>
    </source>
</evidence>
<dbReference type="SMART" id="SM00060">
    <property type="entry name" value="FN3"/>
    <property type="match status" value="1"/>
</dbReference>
<evidence type="ECO:0000256" key="1">
    <source>
        <dbReference type="SAM" id="MobiDB-lite"/>
    </source>
</evidence>
<dbReference type="SUPFAM" id="SSF49265">
    <property type="entry name" value="Fibronectin type III"/>
    <property type="match status" value="1"/>
</dbReference>
<dbReference type="PROSITE" id="PS50853">
    <property type="entry name" value="FN3"/>
    <property type="match status" value="1"/>
</dbReference>
<dbReference type="InterPro" id="IPR025141">
    <property type="entry name" value="DUF4082"/>
</dbReference>
<feature type="domain" description="Fibronectin type-III" evidence="2">
    <location>
        <begin position="196"/>
        <end position="288"/>
    </location>
</feature>
<dbReference type="EMBL" id="CP043494">
    <property type="protein sequence ID" value="WNG52282.1"/>
    <property type="molecule type" value="Genomic_DNA"/>
</dbReference>
<organism evidence="3 4">
    <name type="scientific">Archangium minus</name>
    <dbReference type="NCBI Taxonomy" id="83450"/>
    <lineage>
        <taxon>Bacteria</taxon>
        <taxon>Pseudomonadati</taxon>
        <taxon>Myxococcota</taxon>
        <taxon>Myxococcia</taxon>
        <taxon>Myxococcales</taxon>
        <taxon>Cystobacterineae</taxon>
        <taxon>Archangiaceae</taxon>
        <taxon>Archangium</taxon>
    </lineage>
</organism>
<keyword evidence="4" id="KW-1185">Reference proteome</keyword>